<evidence type="ECO:0000313" key="9">
    <source>
        <dbReference type="Proteomes" id="UP000179627"/>
    </source>
</evidence>
<keyword evidence="4 7" id="KW-0812">Transmembrane</keyword>
<dbReference type="RefSeq" id="WP_071085343.1">
    <property type="nucleotide sequence ID" value="NZ_MBLM01000120.1"/>
</dbReference>
<evidence type="ECO:0000256" key="5">
    <source>
        <dbReference type="ARBA" id="ARBA00022989"/>
    </source>
</evidence>
<dbReference type="PANTHER" id="PTHR33884:SF3">
    <property type="entry name" value="UPF0410 PROTEIN YMGE"/>
    <property type="match status" value="1"/>
</dbReference>
<evidence type="ECO:0000256" key="6">
    <source>
        <dbReference type="ARBA" id="ARBA00023136"/>
    </source>
</evidence>
<evidence type="ECO:0000313" key="8">
    <source>
        <dbReference type="EMBL" id="OHV35724.1"/>
    </source>
</evidence>
<keyword evidence="6 7" id="KW-0472">Membrane</keyword>
<keyword evidence="3" id="KW-1003">Cell membrane</keyword>
<evidence type="ECO:0000256" key="3">
    <source>
        <dbReference type="ARBA" id="ARBA00022475"/>
    </source>
</evidence>
<evidence type="ECO:0000256" key="2">
    <source>
        <dbReference type="ARBA" id="ARBA00011006"/>
    </source>
</evidence>
<sequence length="103" mass="10680">MLTFIVVMVLLGLIAGAVARLVLPGPDPIGILGTIGVGIVGSFVGGFLGYVLFGKDLGEGALQPSGVIGSIIGAIIVLAVWRAISGRGVSRNHHHRSHRYARR</sequence>
<keyword evidence="9" id="KW-1185">Reference proteome</keyword>
<dbReference type="GO" id="GO:0005886">
    <property type="term" value="C:plasma membrane"/>
    <property type="evidence" value="ECO:0007669"/>
    <property type="project" value="UniProtKB-SubCell"/>
</dbReference>
<protein>
    <submittedName>
        <fullName evidence="8">Transglycosylase</fullName>
    </submittedName>
</protein>
<dbReference type="Proteomes" id="UP000179627">
    <property type="component" value="Unassembled WGS sequence"/>
</dbReference>
<organism evidence="8 9">
    <name type="scientific">Parafrankia colletiae</name>
    <dbReference type="NCBI Taxonomy" id="573497"/>
    <lineage>
        <taxon>Bacteria</taxon>
        <taxon>Bacillati</taxon>
        <taxon>Actinomycetota</taxon>
        <taxon>Actinomycetes</taxon>
        <taxon>Frankiales</taxon>
        <taxon>Frankiaceae</taxon>
        <taxon>Parafrankia</taxon>
    </lineage>
</organism>
<keyword evidence="5 7" id="KW-1133">Transmembrane helix</keyword>
<evidence type="ECO:0000256" key="1">
    <source>
        <dbReference type="ARBA" id="ARBA00004651"/>
    </source>
</evidence>
<comment type="caution">
    <text evidence="8">The sequence shown here is derived from an EMBL/GenBank/DDBJ whole genome shotgun (WGS) entry which is preliminary data.</text>
</comment>
<name>A0A1S1QTI9_9ACTN</name>
<dbReference type="PANTHER" id="PTHR33884">
    <property type="entry name" value="UPF0410 PROTEIN YMGE"/>
    <property type="match status" value="1"/>
</dbReference>
<evidence type="ECO:0000256" key="4">
    <source>
        <dbReference type="ARBA" id="ARBA00022692"/>
    </source>
</evidence>
<evidence type="ECO:0000256" key="7">
    <source>
        <dbReference type="SAM" id="Phobius"/>
    </source>
</evidence>
<comment type="subcellular location">
    <subcellularLocation>
        <location evidence="1">Cell membrane</location>
        <topology evidence="1">Multi-pass membrane protein</topology>
    </subcellularLocation>
</comment>
<accession>A0A1S1QTI9</accession>
<feature type="transmembrane region" description="Helical" evidence="7">
    <location>
        <begin position="65"/>
        <end position="84"/>
    </location>
</feature>
<feature type="transmembrane region" description="Helical" evidence="7">
    <location>
        <begin position="29"/>
        <end position="53"/>
    </location>
</feature>
<comment type="similarity">
    <text evidence="2">Belongs to the UPF0410 family.</text>
</comment>
<proteinExistence type="inferred from homology"/>
<dbReference type="EMBL" id="MBLM01000120">
    <property type="protein sequence ID" value="OHV35724.1"/>
    <property type="molecule type" value="Genomic_DNA"/>
</dbReference>
<dbReference type="InterPro" id="IPR007341">
    <property type="entry name" value="Transgly_assoc"/>
</dbReference>
<gene>
    <name evidence="8" type="ORF">CC117_18875</name>
</gene>
<dbReference type="Pfam" id="PF04226">
    <property type="entry name" value="Transgly_assoc"/>
    <property type="match status" value="1"/>
</dbReference>
<dbReference type="AlphaFoldDB" id="A0A1S1QTI9"/>
<reference evidence="9" key="1">
    <citation type="submission" date="2016-07" db="EMBL/GenBank/DDBJ databases">
        <title>Sequence Frankia sp. strain CcI1.17.</title>
        <authorList>
            <person name="Ghodhbane-Gtari F."/>
            <person name="Swanson E."/>
            <person name="Gueddou A."/>
            <person name="Morris K."/>
            <person name="Hezbri K."/>
            <person name="Ktari A."/>
            <person name="Nouioui I."/>
            <person name="Abebe-Akele F."/>
            <person name="Simpson S."/>
            <person name="Thomas K."/>
            <person name="Gtari M."/>
            <person name="Tisa L.S."/>
            <person name="Hurst S."/>
        </authorList>
    </citation>
    <scope>NUCLEOTIDE SEQUENCE [LARGE SCALE GENOMIC DNA]</scope>
    <source>
        <strain evidence="9">Cc1.17</strain>
    </source>
</reference>